<evidence type="ECO:0000313" key="1">
    <source>
        <dbReference type="EMBL" id="KUJ85275.1"/>
    </source>
</evidence>
<dbReference type="Pfam" id="PF07366">
    <property type="entry name" value="SnoaL"/>
    <property type="match status" value="2"/>
</dbReference>
<protein>
    <recommendedName>
        <fullName evidence="3">Polyketide cyclase</fullName>
    </recommendedName>
</protein>
<dbReference type="STRING" id="1685379.AVO45_17395"/>
<dbReference type="EMBL" id="LQBQ01000003">
    <property type="protein sequence ID" value="KUJ85275.1"/>
    <property type="molecule type" value="Genomic_DNA"/>
</dbReference>
<dbReference type="RefSeq" id="WP_068344941.1">
    <property type="nucleotide sequence ID" value="NZ_LQBQ01000003.1"/>
</dbReference>
<dbReference type="AlphaFoldDB" id="A0A0X3UAZ7"/>
<dbReference type="GO" id="GO:0030638">
    <property type="term" value="P:polyketide metabolic process"/>
    <property type="evidence" value="ECO:0007669"/>
    <property type="project" value="InterPro"/>
</dbReference>
<evidence type="ECO:0000313" key="2">
    <source>
        <dbReference type="Proteomes" id="UP000053791"/>
    </source>
</evidence>
<evidence type="ECO:0008006" key="3">
    <source>
        <dbReference type="Google" id="ProtNLM"/>
    </source>
</evidence>
<dbReference type="InterPro" id="IPR009959">
    <property type="entry name" value="Cyclase_SnoaL-like"/>
</dbReference>
<organism evidence="1 2">
    <name type="scientific">Ruegeria marisrubri</name>
    <dbReference type="NCBI Taxonomy" id="1685379"/>
    <lineage>
        <taxon>Bacteria</taxon>
        <taxon>Pseudomonadati</taxon>
        <taxon>Pseudomonadota</taxon>
        <taxon>Alphaproteobacteria</taxon>
        <taxon>Rhodobacterales</taxon>
        <taxon>Roseobacteraceae</taxon>
        <taxon>Ruegeria</taxon>
    </lineage>
</organism>
<sequence length="341" mass="37741">MQMQVHDHNKAMLAPLRAALASCDAPRVRAALLEAFAPEAKIRLCQPFPEVDGPQELWERVYAPLMAAIPDMERRDFIVMAGPRWGEGKSGNWVGLGGNFTGSFQAPWLGIPAQVKPVFMRYHEYLRIEDGQIVEMEGLWDIPQVMLQAGAWPMAPQLGVEWMCPGPADGAGVITAPYDAEHADTSVRLVWDMLHDLKQGDAQTPERGLCGFWHPHAMWYGPAGLGTARGHDAIANRIFRQFREGLSENTRHLDEGVFFGDHNLVAFTGWPSGTAVHSGGGLLGLAPTGRRVTRSSLDFWRIEDGLIRECWVMIDVIDLYRQMGVDVFARMAALNGCPEAA</sequence>
<comment type="caution">
    <text evidence="1">The sequence shown here is derived from an EMBL/GenBank/DDBJ whole genome shotgun (WGS) entry which is preliminary data.</text>
</comment>
<dbReference type="Proteomes" id="UP000053791">
    <property type="component" value="Unassembled WGS sequence"/>
</dbReference>
<proteinExistence type="predicted"/>
<accession>A0A0X3UAZ7</accession>
<gene>
    <name evidence="1" type="ORF">AVO45_17395</name>
</gene>
<dbReference type="PANTHER" id="PTHR38436">
    <property type="entry name" value="POLYKETIDE CYCLASE SNOAL-LIKE DOMAIN"/>
    <property type="match status" value="1"/>
</dbReference>
<dbReference type="PANTHER" id="PTHR38436:SF1">
    <property type="entry name" value="ESTER CYCLASE"/>
    <property type="match status" value="1"/>
</dbReference>
<keyword evidence="2" id="KW-1185">Reference proteome</keyword>
<reference evidence="2" key="1">
    <citation type="submission" date="2015-12" db="EMBL/GenBank/DDBJ databases">
        <authorList>
            <person name="Zhang G."/>
            <person name="Stingl U."/>
        </authorList>
    </citation>
    <scope>NUCLEOTIDE SEQUENCE [LARGE SCALE GENOMIC DNA]</scope>
    <source>
        <strain evidence="2">ZGT118</strain>
    </source>
</reference>
<dbReference type="SUPFAM" id="SSF54427">
    <property type="entry name" value="NTF2-like"/>
    <property type="match status" value="2"/>
</dbReference>
<dbReference type="OrthoDB" id="1948945at2"/>
<name>A0A0X3UAZ7_9RHOB</name>
<dbReference type="Gene3D" id="3.10.450.50">
    <property type="match status" value="2"/>
</dbReference>
<dbReference type="InterPro" id="IPR032710">
    <property type="entry name" value="NTF2-like_dom_sf"/>
</dbReference>